<dbReference type="WormBase" id="Bm7575">
    <property type="protein sequence ID" value="BM37846"/>
    <property type="gene ID" value="WBGene00227836"/>
    <property type="gene designation" value="Bma-dpy-30"/>
</dbReference>
<evidence type="ECO:0000313" key="11">
    <source>
        <dbReference type="Proteomes" id="UP000006672"/>
    </source>
</evidence>
<keyword evidence="5" id="KW-0804">Transcription</keyword>
<evidence type="ECO:0000313" key="13">
    <source>
        <dbReference type="WormBase" id="Bm7575"/>
    </source>
</evidence>
<evidence type="ECO:0000256" key="3">
    <source>
        <dbReference type="ARBA" id="ARBA00022853"/>
    </source>
</evidence>
<dbReference type="WBParaSite" id="Bm7575.1">
    <property type="protein sequence ID" value="Bm7575.1"/>
    <property type="gene ID" value="WBGene00227836"/>
</dbReference>
<evidence type="ECO:0000256" key="8">
    <source>
        <dbReference type="SAM" id="MobiDB-lite"/>
    </source>
</evidence>
<dbReference type="Gene3D" id="1.20.890.10">
    <property type="entry name" value="cAMP-dependent protein kinase regulatory subunit, dimerization-anchoring domain"/>
    <property type="match status" value="1"/>
</dbReference>
<dbReference type="CDD" id="cd22965">
    <property type="entry name" value="DD_DPY30_SDC1"/>
    <property type="match status" value="1"/>
</dbReference>
<evidence type="ECO:0000256" key="4">
    <source>
        <dbReference type="ARBA" id="ARBA00023015"/>
    </source>
</evidence>
<dbReference type="PANTHER" id="PTHR23356">
    <property type="entry name" value="DPY30-RELATED"/>
    <property type="match status" value="1"/>
</dbReference>
<evidence type="ECO:0000313" key="12">
    <source>
        <dbReference type="WBParaSite" id="Bm7575.1"/>
    </source>
</evidence>
<dbReference type="GeneID" id="6101822"/>
<protein>
    <recommendedName>
        <fullName evidence="7">Protein dpy-30 homolog</fullName>
    </recommendedName>
</protein>
<evidence type="ECO:0000256" key="7">
    <source>
        <dbReference type="ARBA" id="ARBA00044172"/>
    </source>
</evidence>
<accession>A0A4E9G130</accession>
<dbReference type="AlphaFoldDB" id="A0A0J9XYF2"/>
<evidence type="ECO:0000313" key="10">
    <source>
        <dbReference type="EMBL" id="VIO99006.1"/>
    </source>
</evidence>
<comment type="subcellular location">
    <subcellularLocation>
        <location evidence="1">Nucleus</location>
    </subcellularLocation>
</comment>
<evidence type="ECO:0000256" key="1">
    <source>
        <dbReference type="ARBA" id="ARBA00004123"/>
    </source>
</evidence>
<dbReference type="EMBL" id="LN856998">
    <property type="protein sequence ID" value="CDP98408.1"/>
    <property type="molecule type" value="Genomic_DNA"/>
</dbReference>
<accession>A0A0J9XYF2</accession>
<reference evidence="9 11" key="1">
    <citation type="journal article" date="2007" name="Science">
        <title>Draft genome of the filarial nematode parasite Brugia malayi.</title>
        <authorList>
            <person name="Ghedin E."/>
            <person name="Wang S."/>
            <person name="Spiro D."/>
            <person name="Caler E."/>
            <person name="Zhao Q."/>
            <person name="Crabtree J."/>
            <person name="Allen J.E."/>
            <person name="Delcher A.L."/>
            <person name="Guiliano D.B."/>
            <person name="Miranda-Saavedra D."/>
            <person name="Angiuoli S.V."/>
            <person name="Creasy T."/>
            <person name="Amedeo P."/>
            <person name="Haas B."/>
            <person name="El-Sayed N.M."/>
            <person name="Wortman J.R."/>
            <person name="Feldblyum T."/>
            <person name="Tallon L."/>
            <person name="Schatz M."/>
            <person name="Shumway M."/>
            <person name="Koo H."/>
            <person name="Salzberg S.L."/>
            <person name="Schobel S."/>
            <person name="Pertea M."/>
            <person name="Pop M."/>
            <person name="White O."/>
            <person name="Barton G.J."/>
            <person name="Carlow C.K."/>
            <person name="Crawford M.J."/>
            <person name="Daub J."/>
            <person name="Dimmic M.W."/>
            <person name="Estes C.F."/>
            <person name="Foster J.M."/>
            <person name="Ganatra M."/>
            <person name="Gregory W.F."/>
            <person name="Johnson N.M."/>
            <person name="Jin J."/>
            <person name="Komuniecki R."/>
            <person name="Korf I."/>
            <person name="Kumar S."/>
            <person name="Laney S."/>
            <person name="Li B.W."/>
            <person name="Li W."/>
            <person name="Lindblom T.H."/>
            <person name="Lustigman S."/>
            <person name="Ma D."/>
            <person name="Maina C.V."/>
            <person name="Martin D.M."/>
            <person name="McCarter J.P."/>
            <person name="McReynolds L."/>
            <person name="Mitreva M."/>
            <person name="Nutman T.B."/>
            <person name="Parkinson J."/>
            <person name="Peregrin-Alvarez J.M."/>
            <person name="Poole C."/>
            <person name="Ren Q."/>
            <person name="Saunders L."/>
            <person name="Sluder A.E."/>
            <person name="Smith K."/>
            <person name="Stanke M."/>
            <person name="Unnasch T.R."/>
            <person name="Ware J."/>
            <person name="Wei A.D."/>
            <person name="Weil G."/>
            <person name="Williams D.J."/>
            <person name="Zhang Y."/>
            <person name="Williams S.A."/>
            <person name="Fraser-Liggett C."/>
            <person name="Slatko B."/>
            <person name="Blaxter M.L."/>
            <person name="Scott A.L."/>
        </authorList>
    </citation>
    <scope>NUCLEOTIDE SEQUENCE</scope>
    <source>
        <strain evidence="9 11">FR3</strain>
    </source>
</reference>
<reference evidence="10" key="3">
    <citation type="submission" date="2019-04" db="EMBL/GenBank/DDBJ databases">
        <authorList>
            <person name="Howe K."/>
            <person name="Paulini M."/>
            <person name="Williams G."/>
        </authorList>
    </citation>
    <scope>NUCLEOTIDE SEQUENCE [LARGE SCALE GENOMIC DNA]</scope>
    <source>
        <strain evidence="10">FR3</strain>
    </source>
</reference>
<dbReference type="GO" id="GO:0006325">
    <property type="term" value="P:chromatin organization"/>
    <property type="evidence" value="ECO:0007669"/>
    <property type="project" value="UniProtKB-KW"/>
</dbReference>
<dbReference type="InterPro" id="IPR037856">
    <property type="entry name" value="Sdc1/DPY30"/>
</dbReference>
<name>A0A0J9XYF2_BRUMA</name>
<evidence type="ECO:0000256" key="5">
    <source>
        <dbReference type="ARBA" id="ARBA00023163"/>
    </source>
</evidence>
<dbReference type="FunFam" id="1.20.890.10:FF:000003">
    <property type="entry name" value="protein dpy-30 homolog"/>
    <property type="match status" value="1"/>
</dbReference>
<feature type="compositionally biased region" description="Polar residues" evidence="8">
    <location>
        <begin position="47"/>
        <end position="61"/>
    </location>
</feature>
<dbReference type="Pfam" id="PF05186">
    <property type="entry name" value="Dpy-30"/>
    <property type="match status" value="1"/>
</dbReference>
<feature type="compositionally biased region" description="Low complexity" evidence="8">
    <location>
        <begin position="81"/>
        <end position="91"/>
    </location>
</feature>
<dbReference type="STRING" id="6279.A0A0J9XYF2"/>
<dbReference type="RefSeq" id="XP_042938128.1">
    <property type="nucleotide sequence ID" value="XM_043082194.1"/>
</dbReference>
<reference evidence="9" key="2">
    <citation type="submission" date="2012-12" db="EMBL/GenBank/DDBJ databases">
        <authorList>
            <person name="Gao Y.W."/>
            <person name="Fan S.T."/>
            <person name="Sun H.T."/>
            <person name="Wang Z."/>
            <person name="Gao X.L."/>
            <person name="Li Y.G."/>
            <person name="Wang T.C."/>
            <person name="Zhang K."/>
            <person name="Xu W.W."/>
            <person name="Yu Z.J."/>
            <person name="Xia X.Z."/>
        </authorList>
    </citation>
    <scope>NUCLEOTIDE SEQUENCE</scope>
    <source>
        <strain evidence="9">FR3</strain>
    </source>
</reference>
<keyword evidence="4" id="KW-0805">Transcription regulation</keyword>
<sequence length="151" mass="16507">MSAMEVTEIPAAESEQMKEQVEEMHQQKVEEARKEEIPVQDEATKAVDSTLSHPSATSENIESGAESEKKDASQTGGESGSGDTAAAASTTIPTRQYLDQTVVPILLQALGALAKERPPNPIEYLANYLLKEKDRFSTSFNQQQQQNESSH</sequence>
<comment type="similarity">
    <text evidence="2">Belongs to the dpy-30 family.</text>
</comment>
<reference evidence="12" key="4">
    <citation type="submission" date="2019-12" db="UniProtKB">
        <authorList>
            <consortium name="WormBaseParasite"/>
        </authorList>
    </citation>
    <scope>IDENTIFICATION</scope>
</reference>
<keyword evidence="3" id="KW-0156">Chromatin regulator</keyword>
<keyword evidence="11" id="KW-1185">Reference proteome</keyword>
<dbReference type="GO" id="GO:0048188">
    <property type="term" value="C:Set1C/COMPASS complex"/>
    <property type="evidence" value="ECO:0007669"/>
    <property type="project" value="InterPro"/>
</dbReference>
<evidence type="ECO:0000256" key="2">
    <source>
        <dbReference type="ARBA" id="ARBA00010849"/>
    </source>
</evidence>
<dbReference type="InterPro" id="IPR007858">
    <property type="entry name" value="Dpy-30_motif"/>
</dbReference>
<dbReference type="EMBL" id="CAAKNF010000195">
    <property type="protein sequence ID" value="VIO99006.1"/>
    <property type="molecule type" value="Genomic_DNA"/>
</dbReference>
<evidence type="ECO:0000313" key="9">
    <source>
        <dbReference type="EMBL" id="CDP98408.1"/>
    </source>
</evidence>
<dbReference type="OrthoDB" id="417678at2759"/>
<gene>
    <name evidence="13" type="primary">bma-dpy-30</name>
    <name evidence="9 12" type="synonym">Bma-dpy-30</name>
    <name evidence="13" type="ORF">Bm7575</name>
    <name evidence="10" type="ORF">BM_BM7575</name>
    <name evidence="9" type="ORF">BM_Bm7575</name>
</gene>
<feature type="compositionally biased region" description="Basic and acidic residues" evidence="8">
    <location>
        <begin position="15"/>
        <end position="45"/>
    </location>
</feature>
<dbReference type="PANTHER" id="PTHR23356:SF16">
    <property type="entry name" value="DPY30 DOMAIN CONTAINING 2"/>
    <property type="match status" value="1"/>
</dbReference>
<dbReference type="InterPro" id="IPR049629">
    <property type="entry name" value="DPY30_SDC1_DD"/>
</dbReference>
<evidence type="ECO:0000256" key="6">
    <source>
        <dbReference type="ARBA" id="ARBA00023242"/>
    </source>
</evidence>
<proteinExistence type="inferred from homology"/>
<organism evidence="9">
    <name type="scientific">Brugia malayi</name>
    <name type="common">Filarial nematode worm</name>
    <dbReference type="NCBI Taxonomy" id="6279"/>
    <lineage>
        <taxon>Eukaryota</taxon>
        <taxon>Metazoa</taxon>
        <taxon>Ecdysozoa</taxon>
        <taxon>Nematoda</taxon>
        <taxon>Chromadorea</taxon>
        <taxon>Rhabditida</taxon>
        <taxon>Spirurina</taxon>
        <taxon>Spiruromorpha</taxon>
        <taxon>Filarioidea</taxon>
        <taxon>Onchocercidae</taxon>
        <taxon>Brugia</taxon>
    </lineage>
</organism>
<feature type="region of interest" description="Disordered" evidence="8">
    <location>
        <begin position="1"/>
        <end position="95"/>
    </location>
</feature>
<keyword evidence="6" id="KW-0539">Nucleus</keyword>
<dbReference type="Proteomes" id="UP000006672">
    <property type="component" value="Unassembled WGS sequence"/>
</dbReference>